<dbReference type="EMBL" id="BMMA01000079">
    <property type="protein sequence ID" value="GGI95211.1"/>
    <property type="molecule type" value="Genomic_DNA"/>
</dbReference>
<dbReference type="Proteomes" id="UP000630135">
    <property type="component" value="Unassembled WGS sequence"/>
</dbReference>
<reference evidence="1" key="4">
    <citation type="submission" date="2023-08" db="EMBL/GenBank/DDBJ databases">
        <authorList>
            <person name="Sun Q."/>
            <person name="Zhou Y."/>
        </authorList>
    </citation>
    <scope>NUCLEOTIDE SEQUENCE</scope>
    <source>
        <strain evidence="2">CGMCC 1.8884</strain>
        <strain evidence="1">CGMCC 1.8885</strain>
    </source>
</reference>
<name>A0AAV4KBL4_9DEIO</name>
<proteinExistence type="predicted"/>
<dbReference type="EMBL" id="BMLZ01000018">
    <property type="protein sequence ID" value="GGP30020.1"/>
    <property type="molecule type" value="Genomic_DNA"/>
</dbReference>
<protein>
    <submittedName>
        <fullName evidence="1">Uncharacterized protein</fullName>
    </submittedName>
</protein>
<evidence type="ECO:0000313" key="3">
    <source>
        <dbReference type="Proteomes" id="UP000630135"/>
    </source>
</evidence>
<accession>A0AAV4KBL4</accession>
<sequence length="96" mass="10505">MQEVLSVTCRFAAPERGAKTVEELAAIVQSPLYQGSGSYNGNIYNPGIGGSTNNAWVGNDTVRYTIWLGRRTFTAEFTRAGWERFFSLIAPLGARA</sequence>
<gene>
    <name evidence="2" type="ORF">GCM10008021_16710</name>
    <name evidence="1" type="ORF">GCM10010914_32140</name>
</gene>
<evidence type="ECO:0000313" key="2">
    <source>
        <dbReference type="EMBL" id="GGP30020.1"/>
    </source>
</evidence>
<organism evidence="1 4">
    <name type="scientific">Deinococcus wulumuqiensis</name>
    <dbReference type="NCBI Taxonomy" id="980427"/>
    <lineage>
        <taxon>Bacteria</taxon>
        <taxon>Thermotogati</taxon>
        <taxon>Deinococcota</taxon>
        <taxon>Deinococci</taxon>
        <taxon>Deinococcales</taxon>
        <taxon>Deinococcaceae</taxon>
        <taxon>Deinococcus</taxon>
    </lineage>
</organism>
<keyword evidence="3" id="KW-1185">Reference proteome</keyword>
<reference evidence="1" key="2">
    <citation type="journal article" date="2014" name="Int. J. Syst. Evol. Microbiol.">
        <title>Complete genome sequence of Corynebacterium casei LMG S-19264T (=DSM 44701T), isolated from a smear-ripened cheese.</title>
        <authorList>
            <consortium name="US DOE Joint Genome Institute (JGI-PGF)"/>
            <person name="Walter F."/>
            <person name="Albersmeier A."/>
            <person name="Kalinowski J."/>
            <person name="Ruckert C."/>
        </authorList>
    </citation>
    <scope>NUCLEOTIDE SEQUENCE</scope>
    <source>
        <strain evidence="1">CGMCC 1.8885</strain>
    </source>
</reference>
<reference evidence="3" key="3">
    <citation type="journal article" date="2019" name="Int. J. Syst. Evol. Microbiol.">
        <title>The Global Catalogue of Microorganisms (GCM) 10K type strain sequencing project: providing services to taxonomists for standard genome sequencing and annotation.</title>
        <authorList>
            <consortium name="The Broad Institute Genomics Platform"/>
            <consortium name="The Broad Institute Genome Sequencing Center for Infectious Disease"/>
            <person name="Wu L."/>
            <person name="Ma J."/>
        </authorList>
    </citation>
    <scope>NUCLEOTIDE SEQUENCE [LARGE SCALE GENOMIC DNA]</scope>
    <source>
        <strain evidence="3">CGMCC 1.8884</strain>
    </source>
</reference>
<evidence type="ECO:0000313" key="1">
    <source>
        <dbReference type="EMBL" id="GGI95211.1"/>
    </source>
</evidence>
<dbReference type="AlphaFoldDB" id="A0AAV4KBL4"/>
<comment type="caution">
    <text evidence="1">The sequence shown here is derived from an EMBL/GenBank/DDBJ whole genome shotgun (WGS) entry which is preliminary data.</text>
</comment>
<dbReference type="Proteomes" id="UP000652720">
    <property type="component" value="Unassembled WGS sequence"/>
</dbReference>
<evidence type="ECO:0000313" key="4">
    <source>
        <dbReference type="Proteomes" id="UP000652720"/>
    </source>
</evidence>
<reference evidence="2" key="1">
    <citation type="journal article" date="2014" name="Int. J. Syst. Evol. Microbiol.">
        <title>Complete genome of a new Firmicutes species belonging to the dominant human colonic microbiota ('Ruminococcus bicirculans') reveals two chromosomes and a selective capacity to utilize plant glucans.</title>
        <authorList>
            <consortium name="NISC Comparative Sequencing Program"/>
            <person name="Wegmann U."/>
            <person name="Louis P."/>
            <person name="Goesmann A."/>
            <person name="Henrissat B."/>
            <person name="Duncan S.H."/>
            <person name="Flint H.J."/>
        </authorList>
    </citation>
    <scope>NUCLEOTIDE SEQUENCE</scope>
    <source>
        <strain evidence="2">CGMCC 1.8884</strain>
    </source>
</reference>